<name>A0A1S7IYV9_TOXVR</name>
<dbReference type="GO" id="GO:0009055">
    <property type="term" value="F:electron transfer activity"/>
    <property type="evidence" value="ECO:0007669"/>
    <property type="project" value="InterPro"/>
</dbReference>
<keyword evidence="1" id="KW-1015">Disulfide bond</keyword>
<dbReference type="EMBL" id="LC159300">
    <property type="protein sequence ID" value="BAX01480.1"/>
    <property type="molecule type" value="mRNA"/>
</dbReference>
<evidence type="ECO:0000313" key="5">
    <source>
        <dbReference type="EMBL" id="BAX01480.1"/>
    </source>
</evidence>
<evidence type="ECO:0000256" key="1">
    <source>
        <dbReference type="ARBA" id="ARBA00023157"/>
    </source>
</evidence>
<dbReference type="GO" id="GO:0005886">
    <property type="term" value="C:plasma membrane"/>
    <property type="evidence" value="ECO:0007669"/>
    <property type="project" value="TreeGrafter"/>
</dbReference>
<dbReference type="FunFam" id="2.60.40.420:FF:000034">
    <property type="entry name" value="Cupredoxin superfamily protein"/>
    <property type="match status" value="1"/>
</dbReference>
<reference evidence="5" key="1">
    <citation type="journal article" date="2017" name="Biosci. Biotechnol. Biochem.">
        <title>Ferritin 2 domain-containing protein found in lacquer tree (Toxicodendron vernicifluum) sap has negative effects on laccase and peroxidase reactions.</title>
        <authorList>
            <person name="Kitajima S."/>
            <person name="Imamura T."/>
            <person name="Iibushi J."/>
            <person name="Ikenaga M."/>
            <person name="Tachibana Y."/>
            <person name="Andoh N."/>
            <person name="Oyabu H."/>
            <person name="Hirooka K."/>
            <person name="Shiina T."/>
            <person name="Ishizaki Y."/>
        </authorList>
    </citation>
    <scope>NUCLEOTIDE SEQUENCE</scope>
    <source>
        <tissue evidence="5">Leaf</tissue>
    </source>
</reference>
<proteinExistence type="evidence at transcript level"/>
<evidence type="ECO:0000256" key="2">
    <source>
        <dbReference type="ARBA" id="ARBA00023180"/>
    </source>
</evidence>
<dbReference type="AlphaFoldDB" id="A0A1S7IYV9"/>
<dbReference type="Pfam" id="PF02298">
    <property type="entry name" value="Cu_bind_like"/>
    <property type="match status" value="1"/>
</dbReference>
<keyword evidence="2" id="KW-0325">Glycoprotein</keyword>
<dbReference type="InterPro" id="IPR003245">
    <property type="entry name" value="Phytocyanin_dom"/>
</dbReference>
<organism evidence="5">
    <name type="scientific">Toxicodendron vernicifluum</name>
    <name type="common">Japanese lacquer tree</name>
    <name type="synonym">Rhus verniciflua</name>
    <dbReference type="NCBI Taxonomy" id="4013"/>
    <lineage>
        <taxon>Eukaryota</taxon>
        <taxon>Viridiplantae</taxon>
        <taxon>Streptophyta</taxon>
        <taxon>Embryophyta</taxon>
        <taxon>Tracheophyta</taxon>
        <taxon>Spermatophyta</taxon>
        <taxon>Magnoliopsida</taxon>
        <taxon>eudicotyledons</taxon>
        <taxon>Gunneridae</taxon>
        <taxon>Pentapetalae</taxon>
        <taxon>rosids</taxon>
        <taxon>malvids</taxon>
        <taxon>Sapindales</taxon>
        <taxon>Anacardiaceae</taxon>
        <taxon>Toxicodendron</taxon>
    </lineage>
</organism>
<keyword evidence="3" id="KW-0732">Signal</keyword>
<evidence type="ECO:0000259" key="4">
    <source>
        <dbReference type="PROSITE" id="PS51485"/>
    </source>
</evidence>
<feature type="domain" description="Phytocyanin" evidence="4">
    <location>
        <begin position="30"/>
        <end position="125"/>
    </location>
</feature>
<dbReference type="PANTHER" id="PTHR33021">
    <property type="entry name" value="BLUE COPPER PROTEIN"/>
    <property type="match status" value="1"/>
</dbReference>
<protein>
    <submittedName>
        <fullName evidence="5">Plantacyanin 1</fullName>
    </submittedName>
</protein>
<dbReference type="PANTHER" id="PTHR33021:SF193">
    <property type="entry name" value="OS06G0218600 PROTEIN"/>
    <property type="match status" value="1"/>
</dbReference>
<feature type="signal peptide" evidence="3">
    <location>
        <begin position="1"/>
        <end position="29"/>
    </location>
</feature>
<dbReference type="PROSITE" id="PS51485">
    <property type="entry name" value="PHYTOCYANIN"/>
    <property type="match status" value="1"/>
</dbReference>
<sequence>MVKGRKNATVATVVVLVGLLVLNCEMVQAETYVVGGASGWTYGVQTWPYLKTFKSGDILVFNYSPKEHNVVYATEKEYDNCNPSYNSTVYDTGNDKIIIKVGDNYFISGLKDQCAAGLKLVVYAE</sequence>
<dbReference type="InterPro" id="IPR039391">
    <property type="entry name" value="Phytocyanin-like"/>
</dbReference>
<accession>A0A1S7IYV9</accession>
<dbReference type="SUPFAM" id="SSF49503">
    <property type="entry name" value="Cupredoxins"/>
    <property type="match status" value="1"/>
</dbReference>
<feature type="chain" id="PRO_5013023766" evidence="3">
    <location>
        <begin position="30"/>
        <end position="125"/>
    </location>
</feature>
<evidence type="ECO:0000256" key="3">
    <source>
        <dbReference type="SAM" id="SignalP"/>
    </source>
</evidence>
<dbReference type="Gene3D" id="2.60.40.420">
    <property type="entry name" value="Cupredoxins - blue copper proteins"/>
    <property type="match status" value="1"/>
</dbReference>
<dbReference type="InterPro" id="IPR008972">
    <property type="entry name" value="Cupredoxin"/>
</dbReference>